<organism evidence="2 3">
    <name type="scientific">Glomus cerebriforme</name>
    <dbReference type="NCBI Taxonomy" id="658196"/>
    <lineage>
        <taxon>Eukaryota</taxon>
        <taxon>Fungi</taxon>
        <taxon>Fungi incertae sedis</taxon>
        <taxon>Mucoromycota</taxon>
        <taxon>Glomeromycotina</taxon>
        <taxon>Glomeromycetes</taxon>
        <taxon>Glomerales</taxon>
        <taxon>Glomeraceae</taxon>
        <taxon>Glomus</taxon>
    </lineage>
</organism>
<accession>A0A397SDP0</accession>
<feature type="region of interest" description="Disordered" evidence="1">
    <location>
        <begin position="1"/>
        <end position="24"/>
    </location>
</feature>
<gene>
    <name evidence="2" type="ORF">C1645_584317</name>
</gene>
<protein>
    <submittedName>
        <fullName evidence="2">Uncharacterized protein</fullName>
    </submittedName>
</protein>
<sequence length="465" mass="53052">MSTTTTNNQRTNSSIQGRSSKGSSFSNFTRWVKVAILRKSKKNNSSNSNERSIKRVSNSRRAPLRRSASAGKRRKSRKPNRRSKLFFNLNINSVNEISIINNDDNLNDNNEKYDNNNDNSDNNNNNNYSNNNDDWVNYETSNKDELIIIPNINSTEMKSDDDVCEISVSMTDKDQKVSTSSSTSDCSSDDSRDDYLENTRIIKGSVEHFAYVRTLRKLRKDRQRQMNQVVLLNNILEKVSFPSKLSDKIQQELIHFKTRVYELNRSKRNSIIKVNDINGRLPYYSFNNSTSTSSLCPSSLMNKKLSEIMAEVHPTSPITMKYRPTYASSKVVTIFDEELNQLVVKDLPMSRRKRRLSDLSNILRSTSTSTTTSTNSSQSSLVTLTDDVEQNKYSTLITKEPDTYLSNHLIIRNNNDNDDEGGDGEDDVPLFVLKEQFRYSGRGYGILKNNFSSLEENGSRVTLAV</sequence>
<dbReference type="Proteomes" id="UP000265703">
    <property type="component" value="Unassembled WGS sequence"/>
</dbReference>
<evidence type="ECO:0000313" key="3">
    <source>
        <dbReference type="Proteomes" id="UP000265703"/>
    </source>
</evidence>
<feature type="region of interest" description="Disordered" evidence="1">
    <location>
        <begin position="169"/>
        <end position="192"/>
    </location>
</feature>
<dbReference type="AlphaFoldDB" id="A0A397SDP0"/>
<reference evidence="2 3" key="1">
    <citation type="submission" date="2018-06" db="EMBL/GenBank/DDBJ databases">
        <title>Comparative genomics reveals the genomic features of Rhizophagus irregularis, R. cerebriforme, R. diaphanum and Gigaspora rosea, and their symbiotic lifestyle signature.</title>
        <authorList>
            <person name="Morin E."/>
            <person name="San Clemente H."/>
            <person name="Chen E.C.H."/>
            <person name="De La Providencia I."/>
            <person name="Hainaut M."/>
            <person name="Kuo A."/>
            <person name="Kohler A."/>
            <person name="Murat C."/>
            <person name="Tang N."/>
            <person name="Roy S."/>
            <person name="Loubradou J."/>
            <person name="Henrissat B."/>
            <person name="Grigoriev I.V."/>
            <person name="Corradi N."/>
            <person name="Roux C."/>
            <person name="Martin F.M."/>
        </authorList>
    </citation>
    <scope>NUCLEOTIDE SEQUENCE [LARGE SCALE GENOMIC DNA]</scope>
    <source>
        <strain evidence="2 3">DAOM 227022</strain>
    </source>
</reference>
<feature type="region of interest" description="Disordered" evidence="1">
    <location>
        <begin position="102"/>
        <end position="135"/>
    </location>
</feature>
<feature type="compositionally biased region" description="Low complexity" evidence="1">
    <location>
        <begin position="59"/>
        <end position="70"/>
    </location>
</feature>
<feature type="compositionally biased region" description="Low complexity" evidence="1">
    <location>
        <begin position="116"/>
        <end position="135"/>
    </location>
</feature>
<evidence type="ECO:0000256" key="1">
    <source>
        <dbReference type="SAM" id="MobiDB-lite"/>
    </source>
</evidence>
<dbReference type="EMBL" id="QKYT01000884">
    <property type="protein sequence ID" value="RIA80861.1"/>
    <property type="molecule type" value="Genomic_DNA"/>
</dbReference>
<dbReference type="OrthoDB" id="2418749at2759"/>
<feature type="compositionally biased region" description="Basic residues" evidence="1">
    <location>
        <begin position="71"/>
        <end position="84"/>
    </location>
</feature>
<name>A0A397SDP0_9GLOM</name>
<proteinExistence type="predicted"/>
<comment type="caution">
    <text evidence="2">The sequence shown here is derived from an EMBL/GenBank/DDBJ whole genome shotgun (WGS) entry which is preliminary data.</text>
</comment>
<evidence type="ECO:0000313" key="2">
    <source>
        <dbReference type="EMBL" id="RIA80861.1"/>
    </source>
</evidence>
<feature type="region of interest" description="Disordered" evidence="1">
    <location>
        <begin position="39"/>
        <end position="84"/>
    </location>
</feature>
<keyword evidence="3" id="KW-1185">Reference proteome</keyword>